<dbReference type="Gene3D" id="2.60.40.150">
    <property type="entry name" value="C2 domain"/>
    <property type="match status" value="1"/>
</dbReference>
<feature type="compositionally biased region" description="Low complexity" evidence="1">
    <location>
        <begin position="206"/>
        <end position="216"/>
    </location>
</feature>
<dbReference type="PANTHER" id="PTHR47052">
    <property type="entry name" value="CONSERVED SERINE PROLINE-RICH PROTEIN (AFU_ORTHOLOGUE AFUA_2G01790)"/>
    <property type="match status" value="1"/>
</dbReference>
<dbReference type="AlphaFoldDB" id="C4QWK5"/>
<dbReference type="PANTHER" id="PTHR47052:SF3">
    <property type="entry name" value="INGRESSION PROTEIN 1"/>
    <property type="match status" value="1"/>
</dbReference>
<dbReference type="SMART" id="SM00239">
    <property type="entry name" value="C2"/>
    <property type="match status" value="1"/>
</dbReference>
<dbReference type="RefSeq" id="XP_002489909.1">
    <property type="nucleotide sequence ID" value="XM_002489864.1"/>
</dbReference>
<keyword evidence="4" id="KW-1185">Reference proteome</keyword>
<dbReference type="KEGG" id="ppa:PAS_chr1-1_0258"/>
<dbReference type="STRING" id="644223.C4QWK5"/>
<dbReference type="OrthoDB" id="270970at2759"/>
<dbReference type="EMBL" id="FN392319">
    <property type="protein sequence ID" value="CAY67628.1"/>
    <property type="molecule type" value="Genomic_DNA"/>
</dbReference>
<dbReference type="CDD" id="cd08681">
    <property type="entry name" value="C2_fungal_Inn1p-like"/>
    <property type="match status" value="1"/>
</dbReference>
<dbReference type="HOGENOM" id="CLU_505248_0_0_1"/>
<feature type="compositionally biased region" description="Basic and acidic residues" evidence="1">
    <location>
        <begin position="273"/>
        <end position="282"/>
    </location>
</feature>
<evidence type="ECO:0000259" key="2">
    <source>
        <dbReference type="PROSITE" id="PS50004"/>
    </source>
</evidence>
<name>C4QWK5_KOMPG</name>
<dbReference type="InterPro" id="IPR037791">
    <property type="entry name" value="C2_fungal_Inn1"/>
</dbReference>
<dbReference type="eggNOG" id="ENOG502S27K">
    <property type="taxonomic scope" value="Eukaryota"/>
</dbReference>
<feature type="compositionally biased region" description="Polar residues" evidence="1">
    <location>
        <begin position="171"/>
        <end position="185"/>
    </location>
</feature>
<evidence type="ECO:0000313" key="3">
    <source>
        <dbReference type="EMBL" id="CAY67628.1"/>
    </source>
</evidence>
<dbReference type="SUPFAM" id="SSF49562">
    <property type="entry name" value="C2 domain (Calcium/lipid-binding domain, CaLB)"/>
    <property type="match status" value="1"/>
</dbReference>
<dbReference type="InterPro" id="IPR035892">
    <property type="entry name" value="C2_domain_sf"/>
</dbReference>
<protein>
    <submittedName>
        <fullName evidence="3">Essential protein that associates with the contractile actomyosin ring</fullName>
    </submittedName>
</protein>
<dbReference type="InterPro" id="IPR000008">
    <property type="entry name" value="C2_dom"/>
</dbReference>
<feature type="compositionally biased region" description="Basic and acidic residues" evidence="1">
    <location>
        <begin position="217"/>
        <end position="230"/>
    </location>
</feature>
<feature type="domain" description="C2" evidence="2">
    <location>
        <begin position="1"/>
        <end position="111"/>
    </location>
</feature>
<dbReference type="Pfam" id="PF00168">
    <property type="entry name" value="C2"/>
    <property type="match status" value="1"/>
</dbReference>
<evidence type="ECO:0000313" key="4">
    <source>
        <dbReference type="Proteomes" id="UP000000314"/>
    </source>
</evidence>
<proteinExistence type="predicted"/>
<dbReference type="Proteomes" id="UP000000314">
    <property type="component" value="Chromosome 1"/>
</dbReference>
<feature type="compositionally biased region" description="Polar residues" evidence="1">
    <location>
        <begin position="242"/>
        <end position="272"/>
    </location>
</feature>
<evidence type="ECO:0000256" key="1">
    <source>
        <dbReference type="SAM" id="MobiDB-lite"/>
    </source>
</evidence>
<feature type="region of interest" description="Disordered" evidence="1">
    <location>
        <begin position="138"/>
        <end position="344"/>
    </location>
</feature>
<dbReference type="InterPro" id="IPR052981">
    <property type="entry name" value="Ingression_C2_domain"/>
</dbReference>
<dbReference type="SMR" id="C4QWK5"/>
<dbReference type="InParanoid" id="C4QWK5"/>
<gene>
    <name evidence="3" type="ordered locus">PAS_chr1-1_0258</name>
</gene>
<organism evidence="3 4">
    <name type="scientific">Komagataella phaffii (strain GS115 / ATCC 20864)</name>
    <name type="common">Yeast</name>
    <name type="synonym">Pichia pastoris</name>
    <dbReference type="NCBI Taxonomy" id="644223"/>
    <lineage>
        <taxon>Eukaryota</taxon>
        <taxon>Fungi</taxon>
        <taxon>Dikarya</taxon>
        <taxon>Ascomycota</taxon>
        <taxon>Saccharomycotina</taxon>
        <taxon>Pichiomycetes</taxon>
        <taxon>Pichiales</taxon>
        <taxon>Pichiaceae</taxon>
        <taxon>Komagataella</taxon>
    </lineage>
</organism>
<sequence length="477" mass="53827">MSLNPHYKVSGTLVIVVDKARDLPNIRKLDKQSPYCLLRINGLPVQRSKTIYRGGQTPEWDHELRFNITPDVEPKLGLMIFDGTKESSSLIASTEIDLTKVFIRGDLDDWYHVHSESYKKNRGEIYLQMTFYPDAPIVPPKIVNTPRTSKRTSDRPLPAIPGSKHSFDLSPLNTELASSVRSNSVHKPLPLPPLEDQELTPPPYSASPSVSVFSEPGSKERHREQERERGSVLSKISKRLSKSVSPSRELIGSSSKPSSDTFDVLEQQIQSEISRDPSDIGKKKYIASSWVSKNQPPKKVPVNEQENIAPRPKSMDHSQSPFTSSRSPKGRKPPPPAQTSFSDIYLGTSKVSVPAYEVSKQDEILDPKHFAPTPDINLSKALKFQDGKNLDLKDFKFSTYASEKDQIDRGGYVGDGKWNKPAMTYSEIRKQQLREYGLEENQPKPLVPPKVPIGMNTQEYYYVDREKFLKDIHGDRS</sequence>
<dbReference type="PROSITE" id="PS50004">
    <property type="entry name" value="C2"/>
    <property type="match status" value="1"/>
</dbReference>
<reference evidence="3 4" key="1">
    <citation type="journal article" date="2009" name="Nat. Biotechnol.">
        <title>Genome sequence of the recombinant protein production host Pichia pastoris.</title>
        <authorList>
            <person name="De Schutter K."/>
            <person name="Lin Y.C."/>
            <person name="Tiels P."/>
            <person name="Van Hecke A."/>
            <person name="Glinka S."/>
            <person name="Weber-Lehmann J."/>
            <person name="Rouze P."/>
            <person name="Van de Peer Y."/>
            <person name="Callewaert N."/>
        </authorList>
    </citation>
    <scope>NUCLEOTIDE SEQUENCE [LARGE SCALE GENOMIC DNA]</scope>
    <source>
        <strain evidence="4">GS115 / ATCC 20864</strain>
    </source>
</reference>
<dbReference type="GeneID" id="8196760"/>
<accession>C4QWK5</accession>